<evidence type="ECO:0000313" key="15">
    <source>
        <dbReference type="EMBL" id="KAI5963914.1"/>
    </source>
</evidence>
<dbReference type="GO" id="GO:0004402">
    <property type="term" value="F:histone acetyltransferase activity"/>
    <property type="evidence" value="ECO:0007669"/>
    <property type="project" value="InterPro"/>
</dbReference>
<dbReference type="PROSITE" id="PS51726">
    <property type="entry name" value="MYST_HAT"/>
    <property type="match status" value="1"/>
</dbReference>
<dbReference type="GO" id="GO:1990467">
    <property type="term" value="C:NuA3a histone acetyltransferase complex"/>
    <property type="evidence" value="ECO:0007669"/>
    <property type="project" value="TreeGrafter"/>
</dbReference>
<dbReference type="Proteomes" id="UP001204833">
    <property type="component" value="Unassembled WGS sequence"/>
</dbReference>
<keyword evidence="10 12" id="KW-0539">Nucleus</keyword>
<dbReference type="PANTHER" id="PTHR10615:SF161">
    <property type="entry name" value="HISTONE ACETYLTRANSFERASE KAT7"/>
    <property type="match status" value="1"/>
</dbReference>
<dbReference type="GO" id="GO:0003712">
    <property type="term" value="F:transcription coregulator activity"/>
    <property type="evidence" value="ECO:0007669"/>
    <property type="project" value="TreeGrafter"/>
</dbReference>
<sequence length="634" mass="73358">MIQKTRETVQEPLKKKIKQRVNVNKDKDQFFVTINYKPKKKIELPYKGVLGFPDCIINDTDPTKEERAQFEKFRIEGVKLRNKLNNEDTHDGSSHPLHQSATEVTKESTPSSIALNKSKIKKIMFRDHEIETWYIAPYPEEYSQCETLYICEYCLKYMNSPISYKRHQLKNCNFTNHHPPGTEIYRDANVSVWEVDGRKNINYCQNVCLLAKLFLNSKTLYYDVEPFVFYILTERDQKYPSKHHFVGYFSKEKLNNSDYNVSCILTLPIYQRKGYGNLLIDFSYLLTRNEFKYGTPEKPLSDLGLLSYRNYWKVTVAYKLRELYQKCNNMNGLHISLGVLCKMTGMIPANVVVALEQLHALYYKQDANETKFAIVVKWELIDEVISKWEAKSYTTLDYTKLIWKPMLFGPSGGINSAPAFIQNGKQTTPHNNIAQVSEFLKDDIYNPYSFEEEAWKEVALCADTANEEQESNFESFVECQPDNSQVKLKPKRRSKEDVEVDLDAVADIFQEEDTLESNAEDESSFEDVDFVGGEGADEDEAEDEDEEEEPNDESSDEELPVDSPSESDSDFDSYVGNNVHFVNQSGSRKRTFLKRRTVNVLEGDNRPRGRGRPKGTFKLPRGKQSNTKPSSRKK</sequence>
<keyword evidence="16" id="KW-1185">Reference proteome</keyword>
<evidence type="ECO:0000256" key="6">
    <source>
        <dbReference type="ARBA" id="ARBA00022771"/>
    </source>
</evidence>
<evidence type="ECO:0000313" key="16">
    <source>
        <dbReference type="Proteomes" id="UP001204833"/>
    </source>
</evidence>
<dbReference type="InterPro" id="IPR002717">
    <property type="entry name" value="HAT_MYST-type"/>
</dbReference>
<dbReference type="GO" id="GO:0003682">
    <property type="term" value="F:chromatin binding"/>
    <property type="evidence" value="ECO:0007669"/>
    <property type="project" value="TreeGrafter"/>
</dbReference>
<dbReference type="GO" id="GO:0008270">
    <property type="term" value="F:zinc ion binding"/>
    <property type="evidence" value="ECO:0007669"/>
    <property type="project" value="UniProtKB-KW"/>
</dbReference>
<keyword evidence="4" id="KW-0808">Transferase</keyword>
<feature type="domain" description="MYST-type HAT" evidence="14">
    <location>
        <begin position="115"/>
        <end position="405"/>
    </location>
</feature>
<comment type="catalytic activity">
    <reaction evidence="12">
        <text>L-lysyl-[protein] + acetyl-CoA = N(6)-acetyl-L-lysyl-[protein] + CoA + H(+)</text>
        <dbReference type="Rhea" id="RHEA:45948"/>
        <dbReference type="Rhea" id="RHEA-COMP:9752"/>
        <dbReference type="Rhea" id="RHEA-COMP:10731"/>
        <dbReference type="ChEBI" id="CHEBI:15378"/>
        <dbReference type="ChEBI" id="CHEBI:29969"/>
        <dbReference type="ChEBI" id="CHEBI:57287"/>
        <dbReference type="ChEBI" id="CHEBI:57288"/>
        <dbReference type="ChEBI" id="CHEBI:61930"/>
        <dbReference type="EC" id="2.3.1.48"/>
    </reaction>
</comment>
<dbReference type="InterPro" id="IPR036388">
    <property type="entry name" value="WH-like_DNA-bd_sf"/>
</dbReference>
<dbReference type="Pfam" id="PF01853">
    <property type="entry name" value="MOZ_SAS"/>
    <property type="match status" value="1"/>
</dbReference>
<proteinExistence type="inferred from homology"/>
<evidence type="ECO:0000256" key="12">
    <source>
        <dbReference type="RuleBase" id="RU361211"/>
    </source>
</evidence>
<dbReference type="Gene3D" id="3.40.630.30">
    <property type="match status" value="1"/>
</dbReference>
<dbReference type="RefSeq" id="XP_051610335.1">
    <property type="nucleotide sequence ID" value="XM_051750370.1"/>
</dbReference>
<name>A0AAD5G007_9ASCO</name>
<keyword evidence="9" id="KW-0007">Acetylation</keyword>
<keyword evidence="5" id="KW-0479">Metal-binding</keyword>
<dbReference type="AlphaFoldDB" id="A0AAD5G007"/>
<evidence type="ECO:0000259" key="14">
    <source>
        <dbReference type="PROSITE" id="PS51726"/>
    </source>
</evidence>
<feature type="compositionally biased region" description="Basic residues" evidence="13">
    <location>
        <begin position="587"/>
        <end position="597"/>
    </location>
</feature>
<evidence type="ECO:0000256" key="11">
    <source>
        <dbReference type="PIRSR" id="PIRSR602717-51"/>
    </source>
</evidence>
<feature type="compositionally biased region" description="Acidic residues" evidence="13">
    <location>
        <begin position="511"/>
        <end position="571"/>
    </location>
</feature>
<dbReference type="Gene3D" id="3.30.60.60">
    <property type="entry name" value="N-acetyl transferase-like"/>
    <property type="match status" value="1"/>
</dbReference>
<feature type="compositionally biased region" description="Polar residues" evidence="13">
    <location>
        <begin position="96"/>
        <end position="108"/>
    </location>
</feature>
<evidence type="ECO:0000256" key="8">
    <source>
        <dbReference type="ARBA" id="ARBA00022853"/>
    </source>
</evidence>
<keyword evidence="7" id="KW-0862">Zinc</keyword>
<dbReference type="GO" id="GO:0006357">
    <property type="term" value="P:regulation of transcription by RNA polymerase II"/>
    <property type="evidence" value="ECO:0007669"/>
    <property type="project" value="TreeGrafter"/>
</dbReference>
<keyword evidence="6" id="KW-0863">Zinc-finger</keyword>
<evidence type="ECO:0000256" key="10">
    <source>
        <dbReference type="ARBA" id="ARBA00023242"/>
    </source>
</evidence>
<dbReference type="FunFam" id="3.30.60.60:FF:000001">
    <property type="entry name" value="Histone acetyltransferase"/>
    <property type="match status" value="1"/>
</dbReference>
<dbReference type="Gene3D" id="1.10.10.10">
    <property type="entry name" value="Winged helix-like DNA-binding domain superfamily/Winged helix DNA-binding domain"/>
    <property type="match status" value="1"/>
</dbReference>
<dbReference type="GeneID" id="76149249"/>
<reference evidence="15 16" key="1">
    <citation type="journal article" date="2022" name="DNA Res.">
        <title>Genome analysis of five recently described species of the CUG-Ser clade uncovers Candida theae as a new hybrid lineage with pathogenic potential in the Candida parapsilosis species complex.</title>
        <authorList>
            <person name="Mixao V."/>
            <person name="Del Olmo V."/>
            <person name="Hegedusova E."/>
            <person name="Saus E."/>
            <person name="Pryszcz L."/>
            <person name="Cillingova A."/>
            <person name="Nosek J."/>
            <person name="Gabaldon T."/>
        </authorList>
    </citation>
    <scope>NUCLEOTIDE SEQUENCE [LARGE SCALE GENOMIC DNA]</scope>
    <source>
        <strain evidence="15 16">CBS 12239</strain>
    </source>
</reference>
<dbReference type="EC" id="2.3.1.48" evidence="3 12"/>
<feature type="active site" description="Proton donor/acceptor" evidence="11">
    <location>
        <position position="297"/>
    </location>
</feature>
<comment type="similarity">
    <text evidence="2 12">Belongs to the MYST (SAS/MOZ) family.</text>
</comment>
<dbReference type="FunFam" id="3.40.630.30:FF:000001">
    <property type="entry name" value="Histone acetyltransferase"/>
    <property type="match status" value="1"/>
</dbReference>
<comment type="subcellular location">
    <subcellularLocation>
        <location evidence="1 12">Nucleus</location>
    </subcellularLocation>
</comment>
<dbReference type="PANTHER" id="PTHR10615">
    <property type="entry name" value="HISTONE ACETYLTRANSFERASE"/>
    <property type="match status" value="1"/>
</dbReference>
<keyword evidence="8" id="KW-0156">Chromatin regulator</keyword>
<evidence type="ECO:0000256" key="9">
    <source>
        <dbReference type="ARBA" id="ARBA00022990"/>
    </source>
</evidence>
<feature type="region of interest" description="Disordered" evidence="13">
    <location>
        <begin position="84"/>
        <end position="108"/>
    </location>
</feature>
<dbReference type="Pfam" id="PF17772">
    <property type="entry name" value="zf-MYST"/>
    <property type="match status" value="1"/>
</dbReference>
<evidence type="ECO:0000256" key="3">
    <source>
        <dbReference type="ARBA" id="ARBA00013184"/>
    </source>
</evidence>
<feature type="compositionally biased region" description="Basic and acidic residues" evidence="13">
    <location>
        <begin position="84"/>
        <end position="93"/>
    </location>
</feature>
<gene>
    <name evidence="15" type="ORF">KGF57_001190</name>
</gene>
<dbReference type="SUPFAM" id="SSF55729">
    <property type="entry name" value="Acyl-CoA N-acyltransferases (Nat)"/>
    <property type="match status" value="1"/>
</dbReference>
<feature type="region of interest" description="Disordered" evidence="13">
    <location>
        <begin position="511"/>
        <end position="634"/>
    </location>
</feature>
<dbReference type="InterPro" id="IPR016181">
    <property type="entry name" value="Acyl_CoA_acyltransferase"/>
</dbReference>
<dbReference type="EMBL" id="JAIHNG010000050">
    <property type="protein sequence ID" value="KAI5963914.1"/>
    <property type="molecule type" value="Genomic_DNA"/>
</dbReference>
<evidence type="ECO:0000256" key="4">
    <source>
        <dbReference type="ARBA" id="ARBA00022679"/>
    </source>
</evidence>
<organism evidence="15 16">
    <name type="scientific">Candida theae</name>
    <dbReference type="NCBI Taxonomy" id="1198502"/>
    <lineage>
        <taxon>Eukaryota</taxon>
        <taxon>Fungi</taxon>
        <taxon>Dikarya</taxon>
        <taxon>Ascomycota</taxon>
        <taxon>Saccharomycotina</taxon>
        <taxon>Pichiomycetes</taxon>
        <taxon>Debaryomycetaceae</taxon>
        <taxon>Candida/Lodderomyces clade</taxon>
        <taxon>Candida</taxon>
    </lineage>
</organism>
<dbReference type="InterPro" id="IPR040706">
    <property type="entry name" value="Zf-MYST"/>
</dbReference>
<evidence type="ECO:0000256" key="2">
    <source>
        <dbReference type="ARBA" id="ARBA00010107"/>
    </source>
</evidence>
<accession>A0AAD5G007</accession>
<evidence type="ECO:0000256" key="13">
    <source>
        <dbReference type="SAM" id="MobiDB-lite"/>
    </source>
</evidence>
<evidence type="ECO:0000256" key="5">
    <source>
        <dbReference type="ARBA" id="ARBA00022723"/>
    </source>
</evidence>
<evidence type="ECO:0000256" key="1">
    <source>
        <dbReference type="ARBA" id="ARBA00004123"/>
    </source>
</evidence>
<dbReference type="GO" id="GO:0031507">
    <property type="term" value="P:heterochromatin formation"/>
    <property type="evidence" value="ECO:0007669"/>
    <property type="project" value="UniProtKB-ARBA"/>
</dbReference>
<protein>
    <recommendedName>
        <fullName evidence="3 12">Histone acetyltransferase</fullName>
        <ecNumber evidence="3 12">2.3.1.48</ecNumber>
    </recommendedName>
</protein>
<feature type="compositionally biased region" description="Polar residues" evidence="13">
    <location>
        <begin position="623"/>
        <end position="634"/>
    </location>
</feature>
<dbReference type="GO" id="GO:0005634">
    <property type="term" value="C:nucleus"/>
    <property type="evidence" value="ECO:0007669"/>
    <property type="project" value="UniProtKB-SubCell"/>
</dbReference>
<evidence type="ECO:0000256" key="7">
    <source>
        <dbReference type="ARBA" id="ARBA00022833"/>
    </source>
</evidence>
<comment type="caution">
    <text evidence="15">The sequence shown here is derived from an EMBL/GenBank/DDBJ whole genome shotgun (WGS) entry which is preliminary data.</text>
</comment>
<dbReference type="InterPro" id="IPR050603">
    <property type="entry name" value="MYST_HAT"/>
</dbReference>